<dbReference type="PRINTS" id="PR00315">
    <property type="entry name" value="ELONGATNFCT"/>
</dbReference>
<evidence type="ECO:0000259" key="3">
    <source>
        <dbReference type="Pfam" id="PF00009"/>
    </source>
</evidence>
<dbReference type="Gene3D" id="3.40.50.300">
    <property type="entry name" value="P-loop containing nucleotide triphosphate hydrolases"/>
    <property type="match status" value="1"/>
</dbReference>
<sequence>MCRKLITREGDYLIPGLLIIDTPGHESFKNLRSRGSSLCDLAILVVDLMHGLEQQTLESIKLLLDRKTPFIIALNK</sequence>
<protein>
    <recommendedName>
        <fullName evidence="3">Tr-type G domain-containing protein</fullName>
    </recommendedName>
</protein>
<dbReference type="Proteomes" id="UP000681967">
    <property type="component" value="Unassembled WGS sequence"/>
</dbReference>
<dbReference type="GO" id="GO:0003924">
    <property type="term" value="F:GTPase activity"/>
    <property type="evidence" value="ECO:0007669"/>
    <property type="project" value="InterPro"/>
</dbReference>
<keyword evidence="2" id="KW-0342">GTP-binding</keyword>
<dbReference type="InterPro" id="IPR000795">
    <property type="entry name" value="T_Tr_GTP-bd_dom"/>
</dbReference>
<proteinExistence type="predicted"/>
<gene>
    <name evidence="4" type="ORF">BYL167_LOCUS27201</name>
</gene>
<dbReference type="Pfam" id="PF00009">
    <property type="entry name" value="GTP_EFTU"/>
    <property type="match status" value="1"/>
</dbReference>
<evidence type="ECO:0000313" key="4">
    <source>
        <dbReference type="EMBL" id="CAF4293729.1"/>
    </source>
</evidence>
<feature type="domain" description="Tr-type G" evidence="3">
    <location>
        <begin position="17"/>
        <end position="76"/>
    </location>
</feature>
<dbReference type="EMBL" id="CAJOBH010034179">
    <property type="protein sequence ID" value="CAF4293729.1"/>
    <property type="molecule type" value="Genomic_DNA"/>
</dbReference>
<organism evidence="4 5">
    <name type="scientific">Rotaria magnacalcarata</name>
    <dbReference type="NCBI Taxonomy" id="392030"/>
    <lineage>
        <taxon>Eukaryota</taxon>
        <taxon>Metazoa</taxon>
        <taxon>Spiralia</taxon>
        <taxon>Gnathifera</taxon>
        <taxon>Rotifera</taxon>
        <taxon>Eurotatoria</taxon>
        <taxon>Bdelloidea</taxon>
        <taxon>Philodinida</taxon>
        <taxon>Philodinidae</taxon>
        <taxon>Rotaria</taxon>
    </lineage>
</organism>
<dbReference type="GO" id="GO:0005739">
    <property type="term" value="C:mitochondrion"/>
    <property type="evidence" value="ECO:0007669"/>
    <property type="project" value="TreeGrafter"/>
</dbReference>
<evidence type="ECO:0000313" key="5">
    <source>
        <dbReference type="Proteomes" id="UP000681967"/>
    </source>
</evidence>
<dbReference type="GO" id="GO:0003743">
    <property type="term" value="F:translation initiation factor activity"/>
    <property type="evidence" value="ECO:0007669"/>
    <property type="project" value="TreeGrafter"/>
</dbReference>
<comment type="caution">
    <text evidence="4">The sequence shown here is derived from an EMBL/GenBank/DDBJ whole genome shotgun (WGS) entry which is preliminary data.</text>
</comment>
<dbReference type="GO" id="GO:0005525">
    <property type="term" value="F:GTP binding"/>
    <property type="evidence" value="ECO:0007669"/>
    <property type="project" value="UniProtKB-KW"/>
</dbReference>
<feature type="non-terminal residue" evidence="4">
    <location>
        <position position="76"/>
    </location>
</feature>
<evidence type="ECO:0000256" key="1">
    <source>
        <dbReference type="ARBA" id="ARBA00022741"/>
    </source>
</evidence>
<dbReference type="PANTHER" id="PTHR43381:SF4">
    <property type="entry name" value="EUKARYOTIC TRANSLATION INITIATION FACTOR 5B"/>
    <property type="match status" value="1"/>
</dbReference>
<dbReference type="AlphaFoldDB" id="A0A8S2TJJ8"/>
<dbReference type="SUPFAM" id="SSF52540">
    <property type="entry name" value="P-loop containing nucleoside triphosphate hydrolases"/>
    <property type="match status" value="1"/>
</dbReference>
<reference evidence="4" key="1">
    <citation type="submission" date="2021-02" db="EMBL/GenBank/DDBJ databases">
        <authorList>
            <person name="Nowell W R."/>
        </authorList>
    </citation>
    <scope>NUCLEOTIDE SEQUENCE</scope>
</reference>
<dbReference type="PANTHER" id="PTHR43381">
    <property type="entry name" value="TRANSLATION INITIATION FACTOR IF-2-RELATED"/>
    <property type="match status" value="1"/>
</dbReference>
<dbReference type="InterPro" id="IPR015760">
    <property type="entry name" value="TIF_IF2"/>
</dbReference>
<evidence type="ECO:0000256" key="2">
    <source>
        <dbReference type="ARBA" id="ARBA00023134"/>
    </source>
</evidence>
<name>A0A8S2TJJ8_9BILA</name>
<keyword evidence="1" id="KW-0547">Nucleotide-binding</keyword>
<accession>A0A8S2TJJ8</accession>
<dbReference type="InterPro" id="IPR027417">
    <property type="entry name" value="P-loop_NTPase"/>
</dbReference>